<evidence type="ECO:0000256" key="3">
    <source>
        <dbReference type="ARBA" id="ARBA00022574"/>
    </source>
</evidence>
<evidence type="ECO:0000259" key="13">
    <source>
        <dbReference type="SMART" id="SM00504"/>
    </source>
</evidence>
<evidence type="ECO:0000256" key="10">
    <source>
        <dbReference type="ARBA" id="ARBA00023242"/>
    </source>
</evidence>
<dbReference type="InterPro" id="IPR003613">
    <property type="entry name" value="Ubox_domain"/>
</dbReference>
<dbReference type="PANTHER" id="PTHR43995">
    <property type="entry name" value="PRE-MRNA-PROCESSING FACTOR 19"/>
    <property type="match status" value="1"/>
</dbReference>
<gene>
    <name evidence="14" type="ORF">ACLA_016490</name>
</gene>
<dbReference type="GO" id="GO:0005737">
    <property type="term" value="C:cytoplasm"/>
    <property type="evidence" value="ECO:0007669"/>
    <property type="project" value="TreeGrafter"/>
</dbReference>
<keyword evidence="12" id="KW-0808">Transferase</keyword>
<organism evidence="14 15">
    <name type="scientific">Aspergillus clavatus (strain ATCC 1007 / CBS 513.65 / DSM 816 / NCTC 3887 / NRRL 1 / QM 1276 / 107)</name>
    <dbReference type="NCBI Taxonomy" id="344612"/>
    <lineage>
        <taxon>Eukaryota</taxon>
        <taxon>Fungi</taxon>
        <taxon>Dikarya</taxon>
        <taxon>Ascomycota</taxon>
        <taxon>Pezizomycotina</taxon>
        <taxon>Eurotiomycetes</taxon>
        <taxon>Eurotiomycetidae</taxon>
        <taxon>Eurotiales</taxon>
        <taxon>Aspergillaceae</taxon>
        <taxon>Aspergillus</taxon>
        <taxon>Aspergillus subgen. Fumigati</taxon>
    </lineage>
</organism>
<comment type="similarity">
    <text evidence="2 12">Belongs to the WD repeat PRP19 family.</text>
</comment>
<dbReference type="GO" id="GO:0000398">
    <property type="term" value="P:mRNA splicing, via spliceosome"/>
    <property type="evidence" value="ECO:0007669"/>
    <property type="project" value="InterPro"/>
</dbReference>
<evidence type="ECO:0000256" key="7">
    <source>
        <dbReference type="ARBA" id="ARBA00023110"/>
    </source>
</evidence>
<dbReference type="GeneID" id="4706677"/>
<dbReference type="GO" id="GO:0003755">
    <property type="term" value="F:peptidyl-prolyl cis-trans isomerase activity"/>
    <property type="evidence" value="ECO:0007669"/>
    <property type="project" value="UniProtKB-KW"/>
</dbReference>
<feature type="repeat" description="WD" evidence="11">
    <location>
        <begin position="324"/>
        <end position="365"/>
    </location>
</feature>
<keyword evidence="5 12" id="KW-0747">Spliceosome</keyword>
<dbReference type="GO" id="GO:0070534">
    <property type="term" value="P:protein K63-linked ubiquitination"/>
    <property type="evidence" value="ECO:0007669"/>
    <property type="project" value="UniProtKB-UniRule"/>
</dbReference>
<proteinExistence type="inferred from homology"/>
<reference evidence="14 15" key="1">
    <citation type="journal article" date="2008" name="PLoS Genet.">
        <title>Genomic islands in the pathogenic filamentous fungus Aspergillus fumigatus.</title>
        <authorList>
            <person name="Fedorova N.D."/>
            <person name="Khaldi N."/>
            <person name="Joardar V.S."/>
            <person name="Maiti R."/>
            <person name="Amedeo P."/>
            <person name="Anderson M.J."/>
            <person name="Crabtree J."/>
            <person name="Silva J.C."/>
            <person name="Badger J.H."/>
            <person name="Albarraq A."/>
            <person name="Angiuoli S."/>
            <person name="Bussey H."/>
            <person name="Bowyer P."/>
            <person name="Cotty P.J."/>
            <person name="Dyer P.S."/>
            <person name="Egan A."/>
            <person name="Galens K."/>
            <person name="Fraser-Liggett C.M."/>
            <person name="Haas B.J."/>
            <person name="Inman J.M."/>
            <person name="Kent R."/>
            <person name="Lemieux S."/>
            <person name="Malavazi I."/>
            <person name="Orvis J."/>
            <person name="Roemer T."/>
            <person name="Ronning C.M."/>
            <person name="Sundaram J.P."/>
            <person name="Sutton G."/>
            <person name="Turner G."/>
            <person name="Venter J.C."/>
            <person name="White O.R."/>
            <person name="Whitty B.R."/>
            <person name="Youngman P."/>
            <person name="Wolfe K.H."/>
            <person name="Goldman G.H."/>
            <person name="Wortman J.R."/>
            <person name="Jiang B."/>
            <person name="Denning D.W."/>
            <person name="Nierman W.C."/>
        </authorList>
    </citation>
    <scope>NUCLEOTIDE SEQUENCE [LARGE SCALE GENOMIC DNA]</scope>
    <source>
        <strain evidence="15">ATCC 1007 / CBS 513.65 / DSM 816 / NCTC 3887 / NRRL 1</strain>
    </source>
</reference>
<dbReference type="SMART" id="SM00504">
    <property type="entry name" value="Ubox"/>
    <property type="match status" value="1"/>
</dbReference>
<dbReference type="KEGG" id="act:ACLA_016490"/>
<dbReference type="Gene3D" id="2.130.10.10">
    <property type="entry name" value="YVTN repeat-like/Quinoprotein amine dehydrogenase"/>
    <property type="match status" value="1"/>
</dbReference>
<dbReference type="GO" id="GO:0000974">
    <property type="term" value="C:Prp19 complex"/>
    <property type="evidence" value="ECO:0007669"/>
    <property type="project" value="UniProtKB-UniRule"/>
</dbReference>
<evidence type="ECO:0000256" key="4">
    <source>
        <dbReference type="ARBA" id="ARBA00022664"/>
    </source>
</evidence>
<dbReference type="UniPathway" id="UPA00143"/>
<keyword evidence="8 12" id="KW-0508">mRNA splicing</keyword>
<dbReference type="OMA" id="SLDQHWA"/>
<comment type="function">
    <text evidence="12">Ubiquitin-protein ligase which is mainly involved pre-mRNA splicing and DNA repair. Required for pre-mRNA splicing as component of the spliceosome.</text>
</comment>
<sequence>MLRCQAIGDQSALAARLNPDRAEVWLVEKSKAAAALASSQLSIINQLKRKNNVVRNFGRSTPSARCLAQERVFERRLIEAYIAENGKDPVNGEELSTDDLIEVKTQRVVRPRPPTLTSIPSLLNVFQEEWDALALETYTLRQTLAQTRQELSVALYQHDAAVRVIARLTKERDEARDALSKVTVGASRTGGDEAMQVDSTGLPDAVLARIESTQVALSKTRRKRAIPEGWATSDALSTYKPTETLEPSYPGSKALSVNSSGELALVGGADGAVGIFSLSEKRVVGTLQASGPVTDAVWAGDKAVIASSTGSVQVFENGQESANFTSHAGPATALALHATGDLVASVGVDKSYVLYDLATNSVITQIFTDAALQSVHFHPDGHLIAAGGADGQIKIFEVKSGTAAANYAMSGPVKCLFFSENGTFLAAVAEGSTVLSIWDLRSSNEIKVLETGSQIDFVCWDYTGQYLLTGGPSGLTVQQYSKASKEWSEPLRSAVPAVAVAWGASAQTIVALNTEGGIAILAAQQS</sequence>
<keyword evidence="15" id="KW-1185">Reference proteome</keyword>
<dbReference type="PANTHER" id="PTHR43995:SF1">
    <property type="entry name" value="PRE-MRNA-PROCESSING FACTOR 19"/>
    <property type="match status" value="1"/>
</dbReference>
<dbReference type="GO" id="GO:0006281">
    <property type="term" value="P:DNA repair"/>
    <property type="evidence" value="ECO:0007669"/>
    <property type="project" value="UniProtKB-KW"/>
</dbReference>
<evidence type="ECO:0000313" key="14">
    <source>
        <dbReference type="EMBL" id="EAW13203.1"/>
    </source>
</evidence>
<dbReference type="GO" id="GO:0071006">
    <property type="term" value="C:U2-type catalytic step 1 spliceosome"/>
    <property type="evidence" value="ECO:0007669"/>
    <property type="project" value="TreeGrafter"/>
</dbReference>
<dbReference type="SUPFAM" id="SSF57850">
    <property type="entry name" value="RING/U-box"/>
    <property type="match status" value="1"/>
</dbReference>
<comment type="pathway">
    <text evidence="12">Protein modification; protein ubiquitination.</text>
</comment>
<keyword evidence="12" id="KW-0833">Ubl conjugation pathway</keyword>
<dbReference type="InterPro" id="IPR015943">
    <property type="entry name" value="WD40/YVTN_repeat-like_dom_sf"/>
</dbReference>
<dbReference type="FunFam" id="3.30.40.10:FF:000027">
    <property type="entry name" value="Pre-mRNA-processing factor 19, putative"/>
    <property type="match status" value="1"/>
</dbReference>
<protein>
    <recommendedName>
        <fullName evidence="12">Pre-mRNA-processing factor 19</fullName>
        <ecNumber evidence="12">2.3.2.27</ecNumber>
    </recommendedName>
</protein>
<dbReference type="EC" id="2.3.2.27" evidence="12"/>
<keyword evidence="9 12" id="KW-0234">DNA repair</keyword>
<dbReference type="InterPro" id="IPR013083">
    <property type="entry name" value="Znf_RING/FYVE/PHD"/>
</dbReference>
<dbReference type="InterPro" id="IPR024977">
    <property type="entry name" value="Apc4-like_WD40_dom"/>
</dbReference>
<dbReference type="FunFam" id="2.130.10.10:FF:000823">
    <property type="entry name" value="Cell cycle control protein (Cwf8), putative"/>
    <property type="match status" value="1"/>
</dbReference>
<feature type="domain" description="U-box" evidence="13">
    <location>
        <begin position="66"/>
        <end position="116"/>
    </location>
</feature>
<dbReference type="VEuPathDB" id="FungiDB:ACLA_016490"/>
<comment type="subcellular location">
    <subcellularLocation>
        <location evidence="1 12">Nucleus</location>
    </subcellularLocation>
</comment>
<dbReference type="Pfam" id="PF12894">
    <property type="entry name" value="ANAPC4_WD40"/>
    <property type="match status" value="1"/>
</dbReference>
<dbReference type="HOGENOM" id="CLU_023894_0_1_1"/>
<dbReference type="InterPro" id="IPR038959">
    <property type="entry name" value="Prp19"/>
</dbReference>
<evidence type="ECO:0000256" key="1">
    <source>
        <dbReference type="ARBA" id="ARBA00004123"/>
    </source>
</evidence>
<comment type="catalytic activity">
    <reaction evidence="12">
        <text>S-ubiquitinyl-[E2 ubiquitin-conjugating enzyme]-L-cysteine + [acceptor protein]-L-lysine = [E2 ubiquitin-conjugating enzyme]-L-cysteine + N(6)-ubiquitinyl-[acceptor protein]-L-lysine.</text>
        <dbReference type="EC" id="2.3.2.27"/>
    </reaction>
</comment>
<evidence type="ECO:0000256" key="9">
    <source>
        <dbReference type="ARBA" id="ARBA00023204"/>
    </source>
</evidence>
<dbReference type="Proteomes" id="UP000006701">
    <property type="component" value="Unassembled WGS sequence"/>
</dbReference>
<dbReference type="RefSeq" id="XP_001274629.1">
    <property type="nucleotide sequence ID" value="XM_001274628.1"/>
</dbReference>
<dbReference type="STRING" id="344612.A1CBT5"/>
<dbReference type="AlphaFoldDB" id="A1CBT5"/>
<dbReference type="Gene3D" id="3.30.40.10">
    <property type="entry name" value="Zinc/RING finger domain, C3HC4 (zinc finger)"/>
    <property type="match status" value="1"/>
</dbReference>
<dbReference type="SUPFAM" id="SSF50978">
    <property type="entry name" value="WD40 repeat-like"/>
    <property type="match status" value="1"/>
</dbReference>
<keyword evidence="7" id="KW-0413">Isomerase</keyword>
<evidence type="ECO:0000256" key="5">
    <source>
        <dbReference type="ARBA" id="ARBA00022728"/>
    </source>
</evidence>
<name>A1CBT5_ASPCL</name>
<evidence type="ECO:0000256" key="11">
    <source>
        <dbReference type="PROSITE-ProRule" id="PRU00221"/>
    </source>
</evidence>
<dbReference type="EMBL" id="DS027049">
    <property type="protein sequence ID" value="EAW13203.1"/>
    <property type="molecule type" value="Genomic_DNA"/>
</dbReference>
<dbReference type="GO" id="GO:0061630">
    <property type="term" value="F:ubiquitin protein ligase activity"/>
    <property type="evidence" value="ECO:0007669"/>
    <property type="project" value="UniProtKB-UniRule"/>
</dbReference>
<keyword evidence="10 12" id="KW-0539">Nucleus</keyword>
<keyword evidence="6 12" id="KW-0227">DNA damage</keyword>
<evidence type="ECO:0000256" key="12">
    <source>
        <dbReference type="RuleBase" id="RU367101"/>
    </source>
</evidence>
<dbReference type="OrthoDB" id="687049at2759"/>
<keyword evidence="4 12" id="KW-0507">mRNA processing</keyword>
<feature type="repeat" description="WD" evidence="11">
    <location>
        <begin position="372"/>
        <end position="406"/>
    </location>
</feature>
<comment type="subunit">
    <text evidence="12">Homotetramer.</text>
</comment>
<dbReference type="Pfam" id="PF08606">
    <property type="entry name" value="Prp19"/>
    <property type="match status" value="1"/>
</dbReference>
<evidence type="ECO:0000313" key="15">
    <source>
        <dbReference type="Proteomes" id="UP000006701"/>
    </source>
</evidence>
<dbReference type="InterPro" id="IPR036322">
    <property type="entry name" value="WD40_repeat_dom_sf"/>
</dbReference>
<dbReference type="InterPro" id="IPR013915">
    <property type="entry name" value="Prp19_cc"/>
</dbReference>
<keyword evidence="3 11" id="KW-0853">WD repeat</keyword>
<evidence type="ECO:0000256" key="8">
    <source>
        <dbReference type="ARBA" id="ARBA00023187"/>
    </source>
</evidence>
<dbReference type="eggNOG" id="KOG0289">
    <property type="taxonomic scope" value="Eukaryota"/>
</dbReference>
<keyword evidence="7" id="KW-0697">Rotamase</keyword>
<accession>A1CBT5</accession>
<dbReference type="InterPro" id="IPR001680">
    <property type="entry name" value="WD40_rpt"/>
</dbReference>
<evidence type="ECO:0000256" key="6">
    <source>
        <dbReference type="ARBA" id="ARBA00022763"/>
    </source>
</evidence>
<evidence type="ECO:0000256" key="2">
    <source>
        <dbReference type="ARBA" id="ARBA00006388"/>
    </source>
</evidence>
<dbReference type="SMART" id="SM00320">
    <property type="entry name" value="WD40"/>
    <property type="match status" value="6"/>
</dbReference>
<dbReference type="PROSITE" id="PS50082">
    <property type="entry name" value="WD_REPEATS_2"/>
    <property type="match status" value="2"/>
</dbReference>